<name>A0ABY3HJQ1_9BACT</name>
<dbReference type="Proteomes" id="UP000321927">
    <property type="component" value="Unassembled WGS sequence"/>
</dbReference>
<dbReference type="PROSITE" id="PS51257">
    <property type="entry name" value="PROKAR_LIPOPROTEIN"/>
    <property type="match status" value="1"/>
</dbReference>
<accession>A0ABY3HJQ1</accession>
<dbReference type="EMBL" id="VORV01000012">
    <property type="protein sequence ID" value="TXD76347.1"/>
    <property type="molecule type" value="Genomic_DNA"/>
</dbReference>
<reference evidence="1 2" key="1">
    <citation type="submission" date="2019-08" db="EMBL/GenBank/DDBJ databases">
        <title>Genome of Algoriphagus ratkowskyi IC026.</title>
        <authorList>
            <person name="Bowman J.P."/>
        </authorList>
    </citation>
    <scope>NUCLEOTIDE SEQUENCE [LARGE SCALE GENOMIC DNA]</scope>
    <source>
        <strain evidence="1 2">IC026</strain>
    </source>
</reference>
<dbReference type="RefSeq" id="WP_146849436.1">
    <property type="nucleotide sequence ID" value="NZ_VORV01000012.1"/>
</dbReference>
<organism evidence="1 2">
    <name type="scientific">Algoriphagus ratkowskyi</name>
    <dbReference type="NCBI Taxonomy" id="57028"/>
    <lineage>
        <taxon>Bacteria</taxon>
        <taxon>Pseudomonadati</taxon>
        <taxon>Bacteroidota</taxon>
        <taxon>Cytophagia</taxon>
        <taxon>Cytophagales</taxon>
        <taxon>Cyclobacteriaceae</taxon>
        <taxon>Algoriphagus</taxon>
    </lineage>
</organism>
<comment type="caution">
    <text evidence="1">The sequence shown here is derived from an EMBL/GenBank/DDBJ whole genome shotgun (WGS) entry which is preliminary data.</text>
</comment>
<dbReference type="InterPro" id="IPR036278">
    <property type="entry name" value="Sialidase_sf"/>
</dbReference>
<dbReference type="SUPFAM" id="SSF50939">
    <property type="entry name" value="Sialidases"/>
    <property type="match status" value="1"/>
</dbReference>
<sequence length="406" mass="44690">MENITKVVALLMLVLAVSCKQDKADTLTSIPFPDGEETSLPYLFSGIEGLMMSWVKMVNDSTAQLKYSRLEGSNWVPPKLIVEGTDWFVNWADFPSITENNGNLLTHFLEKSSKETFSYDVKLNLLPKGVTQWRNGLQLHNDSTKTEHGFVSVLPYQEDSFFVAWLDGRGSGASMNHGHDSHGGSMSIRAATVSSDGTISNESQLDAKTCDCCQTTAAITDNGPIVIYRDRSDEEVRDIAITRYVNGQWTTPKIIHEDGWKINGCPVNGPKADAKGNSLVVTWFTGVNNKPVVNVAFSTDGGENFGEPIQVSGLETLGRVDVAILESNMAVVSWVDTENGKNYLKAMKVESSGKMYTPVLVTEMDPVRKSGFPQMEKLDDKLYFAWTDILEDIGSVKTAFISISSL</sequence>
<evidence type="ECO:0000313" key="2">
    <source>
        <dbReference type="Proteomes" id="UP000321927"/>
    </source>
</evidence>
<proteinExistence type="predicted"/>
<evidence type="ECO:0008006" key="3">
    <source>
        <dbReference type="Google" id="ProtNLM"/>
    </source>
</evidence>
<gene>
    <name evidence="1" type="ORF">ESW18_16500</name>
</gene>
<protein>
    <recommendedName>
        <fullName evidence="3">BNR repeat protein</fullName>
    </recommendedName>
</protein>
<keyword evidence="2" id="KW-1185">Reference proteome</keyword>
<evidence type="ECO:0000313" key="1">
    <source>
        <dbReference type="EMBL" id="TXD76347.1"/>
    </source>
</evidence>